<dbReference type="GO" id="GO:0004803">
    <property type="term" value="F:transposase activity"/>
    <property type="evidence" value="ECO:0007669"/>
    <property type="project" value="InterPro"/>
</dbReference>
<sequence>MNTKLATSRMRTGQWADIIKDCKESGLKVDDYCAQHGLSRNAYFYWLRKVKEAALTQSGFVEVQQQVEVSSCYPSPKLTAPVNEVVLGIDENTPMDLLANVIKVLKSA</sequence>
<dbReference type="GO" id="GO:0003677">
    <property type="term" value="F:DNA binding"/>
    <property type="evidence" value="ECO:0007669"/>
    <property type="project" value="InterPro"/>
</dbReference>
<dbReference type="GO" id="GO:0006313">
    <property type="term" value="P:DNA transposition"/>
    <property type="evidence" value="ECO:0007669"/>
    <property type="project" value="InterPro"/>
</dbReference>
<proteinExistence type="predicted"/>
<protein>
    <submittedName>
        <fullName evidence="1">Helix-turn-helix, Psq domain</fullName>
    </submittedName>
</protein>
<evidence type="ECO:0000313" key="1">
    <source>
        <dbReference type="EMBL" id="DAF63485.1"/>
    </source>
</evidence>
<dbReference type="EMBL" id="BK032840">
    <property type="protein sequence ID" value="DAF63485.1"/>
    <property type="molecule type" value="Genomic_DNA"/>
</dbReference>
<dbReference type="InterPro" id="IPR002514">
    <property type="entry name" value="Transposase_8"/>
</dbReference>
<accession>A0A8S5TJL1</accession>
<dbReference type="NCBIfam" id="NF047593">
    <property type="entry name" value="IS66_ISAeme5_TnpA"/>
    <property type="match status" value="1"/>
</dbReference>
<name>A0A8S5TJL1_9CAUD</name>
<dbReference type="Pfam" id="PF01527">
    <property type="entry name" value="HTH_Tnp_1"/>
    <property type="match status" value="1"/>
</dbReference>
<organism evidence="1">
    <name type="scientific">Siphoviridae sp. ctgmM3</name>
    <dbReference type="NCBI Taxonomy" id="2827912"/>
    <lineage>
        <taxon>Viruses</taxon>
        <taxon>Duplodnaviria</taxon>
        <taxon>Heunggongvirae</taxon>
        <taxon>Uroviricota</taxon>
        <taxon>Caudoviricetes</taxon>
    </lineage>
</organism>
<reference evidence="1" key="1">
    <citation type="journal article" date="2021" name="Proc. Natl. Acad. Sci. U.S.A.">
        <title>A Catalog of Tens of Thousands of Viruses from Human Metagenomes Reveals Hidden Associations with Chronic Diseases.</title>
        <authorList>
            <person name="Tisza M.J."/>
            <person name="Buck C.B."/>
        </authorList>
    </citation>
    <scope>NUCLEOTIDE SEQUENCE</scope>
    <source>
        <strain evidence="1">CtgmM3</strain>
    </source>
</reference>